<protein>
    <submittedName>
        <fullName evidence="2">Uncharacterized protein</fullName>
    </submittedName>
</protein>
<dbReference type="KEGG" id="hrr:HZS55_15860"/>
<sequence length="177" mass="20057">MPRTETYDLRDEARQNSNRQDELAEKIAEFEDGNPLIQRKARRGKQLERQYKGLMWALNEDEDGDERERDPIESVTLSELTAGTHLRAGARAEADTAELDVPNGTDIQRLYRVATAVEDADFLDDDANFDETLVAVSQLKPQLFDWLEERVDELSTPEVEGNGFAQRVADAASDENE</sequence>
<evidence type="ECO:0000313" key="2">
    <source>
        <dbReference type="EMBL" id="QLH78672.1"/>
    </source>
</evidence>
<accession>A0A7D5TN11</accession>
<dbReference type="AlphaFoldDB" id="A0A7D5TN11"/>
<evidence type="ECO:0000256" key="1">
    <source>
        <dbReference type="SAM" id="MobiDB-lite"/>
    </source>
</evidence>
<dbReference type="Proteomes" id="UP000509667">
    <property type="component" value="Chromosome"/>
</dbReference>
<dbReference type="GeneID" id="56079369"/>
<dbReference type="OrthoDB" id="351310at2157"/>
<proteinExistence type="predicted"/>
<feature type="region of interest" description="Disordered" evidence="1">
    <location>
        <begin position="157"/>
        <end position="177"/>
    </location>
</feature>
<dbReference type="RefSeq" id="WP_179908551.1">
    <property type="nucleotide sequence ID" value="NZ_CP058910.1"/>
</dbReference>
<organism evidence="2 3">
    <name type="scientific">Halosimplex rubrum</name>
    <dbReference type="NCBI Taxonomy" id="869889"/>
    <lineage>
        <taxon>Archaea</taxon>
        <taxon>Methanobacteriati</taxon>
        <taxon>Methanobacteriota</taxon>
        <taxon>Stenosarchaea group</taxon>
        <taxon>Halobacteria</taxon>
        <taxon>Halobacteriales</taxon>
        <taxon>Haloarculaceae</taxon>
        <taxon>Halosimplex</taxon>
    </lineage>
</organism>
<dbReference type="EMBL" id="CP058910">
    <property type="protein sequence ID" value="QLH78672.1"/>
    <property type="molecule type" value="Genomic_DNA"/>
</dbReference>
<keyword evidence="3" id="KW-1185">Reference proteome</keyword>
<name>A0A7D5TN11_9EURY</name>
<reference evidence="2 3" key="1">
    <citation type="submission" date="2020-07" db="EMBL/GenBank/DDBJ databases">
        <title>Halosimplex pelagicum sp. nov. and Halosimplex rubrum sp. nov., isolated from salted brown alga Laminaria, and emended description of the genus Halosimplex.</title>
        <authorList>
            <person name="Cui H."/>
        </authorList>
    </citation>
    <scope>NUCLEOTIDE SEQUENCE [LARGE SCALE GENOMIC DNA]</scope>
    <source>
        <strain evidence="2 3">R27</strain>
    </source>
</reference>
<feature type="region of interest" description="Disordered" evidence="1">
    <location>
        <begin position="1"/>
        <end position="21"/>
    </location>
</feature>
<gene>
    <name evidence="2" type="ORF">HZS55_15860</name>
</gene>
<evidence type="ECO:0000313" key="3">
    <source>
        <dbReference type="Proteomes" id="UP000509667"/>
    </source>
</evidence>